<accession>A0A6J5GPL2</accession>
<dbReference type="NCBIfam" id="TIGR03357">
    <property type="entry name" value="VI_zyme"/>
    <property type="match status" value="1"/>
</dbReference>
<evidence type="ECO:0000259" key="1">
    <source>
        <dbReference type="Pfam" id="PF04965"/>
    </source>
</evidence>
<organism evidence="2 3">
    <name type="scientific">Paraburkholderia caffeinitolerans</name>
    <dbReference type="NCBI Taxonomy" id="1723730"/>
    <lineage>
        <taxon>Bacteria</taxon>
        <taxon>Pseudomonadati</taxon>
        <taxon>Pseudomonadota</taxon>
        <taxon>Betaproteobacteria</taxon>
        <taxon>Burkholderiales</taxon>
        <taxon>Burkholderiaceae</taxon>
        <taxon>Paraburkholderia</taxon>
    </lineage>
</organism>
<evidence type="ECO:0000313" key="3">
    <source>
        <dbReference type="Proteomes" id="UP000494119"/>
    </source>
</evidence>
<dbReference type="Pfam" id="PF04965">
    <property type="entry name" value="GPW_gp25"/>
    <property type="match status" value="1"/>
</dbReference>
<dbReference type="InterPro" id="IPR053176">
    <property type="entry name" value="T6SS_TssE1-like"/>
</dbReference>
<dbReference type="Proteomes" id="UP000494119">
    <property type="component" value="Unassembled WGS sequence"/>
</dbReference>
<name>A0A6J5GPL2_9BURK</name>
<dbReference type="InterPro" id="IPR007048">
    <property type="entry name" value="IraD/Gp25-like"/>
</dbReference>
<keyword evidence="3" id="KW-1185">Reference proteome</keyword>
<protein>
    <recommendedName>
        <fullName evidence="1">IraD/Gp25-like domain-containing protein</fullName>
    </recommendedName>
</protein>
<proteinExistence type="predicted"/>
<dbReference type="PANTHER" id="PTHR38595">
    <property type="entry name" value="CYTOPLASMIC PROTEIN-RELATED"/>
    <property type="match status" value="1"/>
</dbReference>
<reference evidence="2 3" key="1">
    <citation type="submission" date="2020-04" db="EMBL/GenBank/DDBJ databases">
        <authorList>
            <person name="De Canck E."/>
        </authorList>
    </citation>
    <scope>NUCLEOTIDE SEQUENCE [LARGE SCALE GENOMIC DNA]</scope>
    <source>
        <strain evidence="2 3">LMG 28688</strain>
    </source>
</reference>
<dbReference type="Gene3D" id="3.10.450.40">
    <property type="match status" value="1"/>
</dbReference>
<feature type="domain" description="IraD/Gp25-like" evidence="1">
    <location>
        <begin position="28"/>
        <end position="128"/>
    </location>
</feature>
<dbReference type="InterPro" id="IPR017737">
    <property type="entry name" value="TssE1-like"/>
</dbReference>
<dbReference type="SUPFAM" id="SSF160719">
    <property type="entry name" value="gpW/gp25-like"/>
    <property type="match status" value="1"/>
</dbReference>
<dbReference type="PANTHER" id="PTHR38595:SF1">
    <property type="entry name" value="TYPE VI SECRETION SYSTEM COMPONENT TSSE1"/>
    <property type="match status" value="1"/>
</dbReference>
<sequence length="161" mass="17947">MRFEPDLFDKLFSNAPDSPAVRTLSLEELKNSVARNIESLLNTRMVFSEEKLAGFKECAKSILTYGLEDFSGKSLASHEDRALICESIKRVIKRHEPRLKEATVQLEPRIQSISALHFSIKATLVVHPACEPVSFEAQLQPSTRQYSVSRAGGRFPGAIDG</sequence>
<gene>
    <name evidence="2" type="ORF">LMG28688_05742</name>
</gene>
<dbReference type="EMBL" id="CADIKL010000040">
    <property type="protein sequence ID" value="CAB3803294.1"/>
    <property type="molecule type" value="Genomic_DNA"/>
</dbReference>
<dbReference type="AlphaFoldDB" id="A0A6J5GPL2"/>
<evidence type="ECO:0000313" key="2">
    <source>
        <dbReference type="EMBL" id="CAB3803294.1"/>
    </source>
</evidence>